<protein>
    <recommendedName>
        <fullName evidence="5">Pentatricopeptide repeat-containing protein</fullName>
    </recommendedName>
</protein>
<dbReference type="PROSITE" id="PS51375">
    <property type="entry name" value="PPR"/>
    <property type="match status" value="6"/>
</dbReference>
<evidence type="ECO:0000313" key="3">
    <source>
        <dbReference type="EMBL" id="KAK6137358.1"/>
    </source>
</evidence>
<feature type="repeat" description="PPR" evidence="2">
    <location>
        <begin position="86"/>
        <end position="120"/>
    </location>
</feature>
<keyword evidence="1" id="KW-0677">Repeat</keyword>
<dbReference type="InterPro" id="IPR011990">
    <property type="entry name" value="TPR-like_helical_dom_sf"/>
</dbReference>
<comment type="caution">
    <text evidence="3">The sequence shown here is derived from an EMBL/GenBank/DDBJ whole genome shotgun (WGS) entry which is preliminary data.</text>
</comment>
<dbReference type="PANTHER" id="PTHR47926">
    <property type="entry name" value="PENTATRICOPEPTIDE REPEAT-CONTAINING PROTEIN"/>
    <property type="match status" value="1"/>
</dbReference>
<dbReference type="InterPro" id="IPR002885">
    <property type="entry name" value="PPR_rpt"/>
</dbReference>
<evidence type="ECO:0008006" key="5">
    <source>
        <dbReference type="Google" id="ProtNLM"/>
    </source>
</evidence>
<dbReference type="Proteomes" id="UP001318860">
    <property type="component" value="Unassembled WGS sequence"/>
</dbReference>
<dbReference type="Gene3D" id="1.25.40.10">
    <property type="entry name" value="Tetratricopeptide repeat domain"/>
    <property type="match status" value="5"/>
</dbReference>
<feature type="repeat" description="PPR" evidence="2">
    <location>
        <begin position="390"/>
        <end position="424"/>
    </location>
</feature>
<sequence length="933" mass="104222">MSGGCPPPLSRTLKTLFSTTAAQCESLLYRCATTNKSLATTKKLHARTITSGLLSNHFLSLLTAAYGLCGHSHYACILFDELPRRTFVAYKAVIRMYTESGRPRDALELFVEMHGSGSFCADEYVYPFVIRACGELVLLELGMVIHGLTIKSGFVSGSFMGNSLLAMYMSCGNRDAARRVFGAMEEKTVVSWNTMISGYFRNDCAKEALMVFRRMVDSEVEFDSATVLSVLPACGYLKDLDMGMEVHQMIKDKGIGKRLAVQNALVDKYVKCGRMDKARGVFDGMVERDVITWTTVINGYTLNTDAKGALELCRLMQFEGVRPNEVTLASLLAMCAILRDLKLGKCLHGWAIRQYIDCDVNVETALIDLYAKCSSFRLSFRVFSRTSKKRTVPWNAILSGCIHNKLAREAIELFKQMQLEAVKLNDATWKSILPAYAIEADMHQAMNIHGYLIRSGFIRKPEIVTGLIDIYSKCGSLQYAHNLFDGISMRNRDIVSWSVIIAGYGKHGHGETALSLFNQMVQSGVKPNEVTFTSVLHACGHAGLVDDGLNLFNFMQKNHEESLRTDHYTCIVDLLGRANRLEEAYEMINTMPFEASSAVWGALLGACVIHENVELGEVAAKWLFELEPENSGNYVLMGNIYSAVGRFDDAEKVRQMMSNIGIVKAPANSVIEAQVPALEICWSKNGYIDSEFEPICHIVIECEQTRVLLTSAAFVHLKKADFSKHTRNLSPASRTILLSGPADPEQSFKRSISETTLGRMSELLGSFSFIQPKEDNKGTLRRQSSGVDLRSNFVLEFFSTILDGFNSLYLRWLLHAYVLLVDATHLGSYPSSATLKHTSSWCFDEKLLIQTLYKIAKSVHPVPDFKRTNIPIGDRLPPPKTGFSLPKRRLTLAFNDDFFSSSESDDEDDESWPWILSEILSIKDSPFFSFSIL</sequence>
<feature type="repeat" description="PPR" evidence="2">
    <location>
        <begin position="188"/>
        <end position="222"/>
    </location>
</feature>
<feature type="repeat" description="PPR" evidence="2">
    <location>
        <begin position="528"/>
        <end position="562"/>
    </location>
</feature>
<accession>A0ABR0VRU3</accession>
<dbReference type="Pfam" id="PF13041">
    <property type="entry name" value="PPR_2"/>
    <property type="match status" value="3"/>
</dbReference>
<dbReference type="EMBL" id="JABTTQ020000846">
    <property type="protein sequence ID" value="KAK6137358.1"/>
    <property type="molecule type" value="Genomic_DNA"/>
</dbReference>
<dbReference type="NCBIfam" id="TIGR00756">
    <property type="entry name" value="PPR"/>
    <property type="match status" value="7"/>
</dbReference>
<dbReference type="InterPro" id="IPR046848">
    <property type="entry name" value="E_motif"/>
</dbReference>
<dbReference type="Pfam" id="PF01535">
    <property type="entry name" value="PPR"/>
    <property type="match status" value="3"/>
</dbReference>
<keyword evidence="4" id="KW-1185">Reference proteome</keyword>
<feature type="repeat" description="PPR" evidence="2">
    <location>
        <begin position="289"/>
        <end position="323"/>
    </location>
</feature>
<dbReference type="Pfam" id="PF20431">
    <property type="entry name" value="E_motif"/>
    <property type="match status" value="1"/>
</dbReference>
<dbReference type="InterPro" id="IPR046960">
    <property type="entry name" value="PPR_At4g14850-like_plant"/>
</dbReference>
<evidence type="ECO:0000256" key="2">
    <source>
        <dbReference type="PROSITE-ProRule" id="PRU00708"/>
    </source>
</evidence>
<evidence type="ECO:0000313" key="4">
    <source>
        <dbReference type="Proteomes" id="UP001318860"/>
    </source>
</evidence>
<reference evidence="3 4" key="1">
    <citation type="journal article" date="2021" name="Comput. Struct. Biotechnol. J.">
        <title>De novo genome assembly of the potent medicinal plant Rehmannia glutinosa using nanopore technology.</title>
        <authorList>
            <person name="Ma L."/>
            <person name="Dong C."/>
            <person name="Song C."/>
            <person name="Wang X."/>
            <person name="Zheng X."/>
            <person name="Niu Y."/>
            <person name="Chen S."/>
            <person name="Feng W."/>
        </authorList>
    </citation>
    <scope>NUCLEOTIDE SEQUENCE [LARGE SCALE GENOMIC DNA]</scope>
    <source>
        <strain evidence="3">DH-2019</strain>
    </source>
</reference>
<feature type="repeat" description="PPR" evidence="2">
    <location>
        <begin position="493"/>
        <end position="527"/>
    </location>
</feature>
<name>A0ABR0VRU3_REHGL</name>
<gene>
    <name evidence="3" type="ORF">DH2020_028900</name>
</gene>
<dbReference type="PANTHER" id="PTHR47926:SF493">
    <property type="entry name" value="PENTATRICOPEPTIDE REPEAT-CONTAINING PROTEIN"/>
    <property type="match status" value="1"/>
</dbReference>
<proteinExistence type="predicted"/>
<evidence type="ECO:0000256" key="1">
    <source>
        <dbReference type="ARBA" id="ARBA00022737"/>
    </source>
</evidence>
<organism evidence="3 4">
    <name type="scientific">Rehmannia glutinosa</name>
    <name type="common">Chinese foxglove</name>
    <dbReference type="NCBI Taxonomy" id="99300"/>
    <lineage>
        <taxon>Eukaryota</taxon>
        <taxon>Viridiplantae</taxon>
        <taxon>Streptophyta</taxon>
        <taxon>Embryophyta</taxon>
        <taxon>Tracheophyta</taxon>
        <taxon>Spermatophyta</taxon>
        <taxon>Magnoliopsida</taxon>
        <taxon>eudicotyledons</taxon>
        <taxon>Gunneridae</taxon>
        <taxon>Pentapetalae</taxon>
        <taxon>asterids</taxon>
        <taxon>lamiids</taxon>
        <taxon>Lamiales</taxon>
        <taxon>Orobanchaceae</taxon>
        <taxon>Rehmannieae</taxon>
        <taxon>Rehmannia</taxon>
    </lineage>
</organism>